<feature type="region of interest" description="Disordered" evidence="5">
    <location>
        <begin position="455"/>
        <end position="474"/>
    </location>
</feature>
<evidence type="ECO:0000256" key="1">
    <source>
        <dbReference type="ARBA" id="ARBA00004418"/>
    </source>
</evidence>
<evidence type="ECO:0000313" key="6">
    <source>
        <dbReference type="EMBL" id="ALN58129.1"/>
    </source>
</evidence>
<dbReference type="GO" id="GO:0042597">
    <property type="term" value="C:periplasmic space"/>
    <property type="evidence" value="ECO:0007669"/>
    <property type="project" value="UniProtKB-SubCell"/>
</dbReference>
<keyword evidence="3" id="KW-0813">Transport</keyword>
<evidence type="ECO:0000313" key="7">
    <source>
        <dbReference type="Proteomes" id="UP000061569"/>
    </source>
</evidence>
<comment type="subcellular location">
    <subcellularLocation>
        <location evidence="1">Periplasm</location>
    </subcellularLocation>
</comment>
<dbReference type="PANTHER" id="PTHR43649">
    <property type="entry name" value="ARABINOSE-BINDING PROTEIN-RELATED"/>
    <property type="match status" value="1"/>
</dbReference>
<keyword evidence="4" id="KW-0732">Signal</keyword>
<dbReference type="Pfam" id="PF13416">
    <property type="entry name" value="SBP_bac_8"/>
    <property type="match status" value="1"/>
</dbReference>
<dbReference type="InterPro" id="IPR050490">
    <property type="entry name" value="Bact_solute-bd_prot1"/>
</dbReference>
<dbReference type="Gene3D" id="3.40.190.10">
    <property type="entry name" value="Periplasmic binding protein-like II"/>
    <property type="match status" value="2"/>
</dbReference>
<accession>A0A0S2DHY8</accession>
<reference evidence="6 7" key="1">
    <citation type="submission" date="2015-11" db="EMBL/GenBank/DDBJ databases">
        <title>Genome sequences of Lysobacter enzymogenes strain C3 and Lysobacter antibioticus ATCC 29479.</title>
        <authorList>
            <person name="Kobayashi D.Y."/>
        </authorList>
    </citation>
    <scope>NUCLEOTIDE SEQUENCE [LARGE SCALE GENOMIC DNA]</scope>
    <source>
        <strain evidence="6 7">C3</strain>
    </source>
</reference>
<dbReference type="KEGG" id="lez:GLE_2781"/>
<evidence type="ECO:0000256" key="3">
    <source>
        <dbReference type="ARBA" id="ARBA00022448"/>
    </source>
</evidence>
<organism evidence="6 7">
    <name type="scientific">Lysobacter enzymogenes</name>
    <dbReference type="NCBI Taxonomy" id="69"/>
    <lineage>
        <taxon>Bacteria</taxon>
        <taxon>Pseudomonadati</taxon>
        <taxon>Pseudomonadota</taxon>
        <taxon>Gammaproteobacteria</taxon>
        <taxon>Lysobacterales</taxon>
        <taxon>Lysobacteraceae</taxon>
        <taxon>Lysobacter</taxon>
    </lineage>
</organism>
<dbReference type="CDD" id="cd14747">
    <property type="entry name" value="PBP2_MalE"/>
    <property type="match status" value="1"/>
</dbReference>
<name>A0A0S2DHY8_LYSEN</name>
<evidence type="ECO:0000256" key="2">
    <source>
        <dbReference type="ARBA" id="ARBA00008520"/>
    </source>
</evidence>
<dbReference type="Proteomes" id="UP000061569">
    <property type="component" value="Chromosome"/>
</dbReference>
<dbReference type="PANTHER" id="PTHR43649:SF34">
    <property type="entry name" value="ABC TRANSPORTER PERIPLASMIC-BINDING PROTEIN YCJN-RELATED"/>
    <property type="match status" value="1"/>
</dbReference>
<dbReference type="STRING" id="69.GLE_2781"/>
<feature type="compositionally biased region" description="Low complexity" evidence="5">
    <location>
        <begin position="461"/>
        <end position="474"/>
    </location>
</feature>
<evidence type="ECO:0000256" key="4">
    <source>
        <dbReference type="ARBA" id="ARBA00022729"/>
    </source>
</evidence>
<dbReference type="AlphaFoldDB" id="A0A0S2DHY8"/>
<sequence>MGLSARAQRASAAERTAGAAGRGPARAARSVGGRWGRRIASLLMLASLVLLLGSCSGRGDGRTVVKFWAMGFEGEMVARLIPEFERQNPDIRVQVQQLPITSAHEKLLTAFAGDSLPDVCAIGNTWVSEFALLDALEPLDRRIAATPGLRAQDYFAGAWDTGVIDGRAYAVPWYVETRLPYYRRDLLEHAGIARPPQTWDEWKTAMAAIKREVGPDRYAVLFPLNEPEPLLNLGIQADEPLLRDGGRYGNFRSPGFKRALAFYREAFAQQWAPLASNTQIANVWNEFGRGYFSFYVNGPWNIAEFKRRLPADLQDKWMTMPLPGEHGPGASVAGGASFVLFRGSPRQDAAWKLIAYLSEPATQMRFHGLTGNLPPRRESWNAPALVGDPYARAFRDQLERARPAPKVPEWERIAMEIKLVGEQLANGRLTVDQAAAELDRRADRILEKRRWMLDQADQRAAKSASPAAAPGEGG</sequence>
<comment type="similarity">
    <text evidence="2">Belongs to the bacterial solute-binding protein 1 family.</text>
</comment>
<proteinExistence type="inferred from homology"/>
<evidence type="ECO:0000256" key="5">
    <source>
        <dbReference type="SAM" id="MobiDB-lite"/>
    </source>
</evidence>
<protein>
    <submittedName>
        <fullName evidence="6">Bacterial extracellular solute-binding protein</fullName>
    </submittedName>
</protein>
<dbReference type="PATRIC" id="fig|69.6.peg.2738"/>
<dbReference type="InterPro" id="IPR006059">
    <property type="entry name" value="SBP"/>
</dbReference>
<dbReference type="SUPFAM" id="SSF53850">
    <property type="entry name" value="Periplasmic binding protein-like II"/>
    <property type="match status" value="1"/>
</dbReference>
<gene>
    <name evidence="6" type="ORF">GLE_2781</name>
</gene>
<dbReference type="EMBL" id="CP013140">
    <property type="protein sequence ID" value="ALN58129.1"/>
    <property type="molecule type" value="Genomic_DNA"/>
</dbReference>